<dbReference type="Proteomes" id="UP000622797">
    <property type="component" value="Unassembled WGS sequence"/>
</dbReference>
<evidence type="ECO:0000313" key="3">
    <source>
        <dbReference type="Proteomes" id="UP000622797"/>
    </source>
</evidence>
<gene>
    <name evidence="2" type="ORF">FSARC_13273</name>
</gene>
<sequence length="258" mass="26920">MPLLSILPLIAAIAAGPVSASIHPVTVPTGFFSGPQSGIGSWYRANAGADSTSGKSWCGYKYSNSDPLFAVVGRLGLSLVEAEQYADLRFLQSLKAMGGATWSTNPTAWKQQTQKYCGLEALVTDPSTGRSKLMYIGDSFDDTWVKTPASIDIMIDAFSAIHGNPNGNKNEVIKEVKWELTGNVNTQYTADGASWPTAAGSAPKSTSTSASCAGCPGANPDGVCSDKACNWGCVGWSCSADAPCQKPQTCVSGVCKAQ</sequence>
<keyword evidence="3" id="KW-1185">Reference proteome</keyword>
<comment type="caution">
    <text evidence="2">The sequence shown here is derived from an EMBL/GenBank/DDBJ whole genome shotgun (WGS) entry which is preliminary data.</text>
</comment>
<evidence type="ECO:0000256" key="1">
    <source>
        <dbReference type="SAM" id="SignalP"/>
    </source>
</evidence>
<dbReference type="AlphaFoldDB" id="A0A8H4T2P4"/>
<feature type="signal peptide" evidence="1">
    <location>
        <begin position="1"/>
        <end position="20"/>
    </location>
</feature>
<reference evidence="2" key="1">
    <citation type="journal article" date="2020" name="BMC Genomics">
        <title>Correction to: Identification and distribution of gene clusters required for synthesis of sphingolipid metabolism inhibitors in diverse species of the filamentous fungus Fusarium.</title>
        <authorList>
            <person name="Kim H.S."/>
            <person name="Lohmar J.M."/>
            <person name="Busman M."/>
            <person name="Brown D.W."/>
            <person name="Naumann T.A."/>
            <person name="Divon H.H."/>
            <person name="Lysoe E."/>
            <person name="Uhlig S."/>
            <person name="Proctor R.H."/>
        </authorList>
    </citation>
    <scope>NUCLEOTIDE SEQUENCE</scope>
    <source>
        <strain evidence="2">NRRL 20472</strain>
    </source>
</reference>
<name>A0A8H4T2P4_9HYPO</name>
<protein>
    <submittedName>
        <fullName evidence="2">Uncharacterized protein</fullName>
    </submittedName>
</protein>
<keyword evidence="1" id="KW-0732">Signal</keyword>
<evidence type="ECO:0000313" key="2">
    <source>
        <dbReference type="EMBL" id="KAF4950181.1"/>
    </source>
</evidence>
<proteinExistence type="predicted"/>
<reference evidence="2" key="2">
    <citation type="submission" date="2020-05" db="EMBL/GenBank/DDBJ databases">
        <authorList>
            <person name="Kim H.-S."/>
            <person name="Proctor R.H."/>
            <person name="Brown D.W."/>
        </authorList>
    </citation>
    <scope>NUCLEOTIDE SEQUENCE</scope>
    <source>
        <strain evidence="2">NRRL 20472</strain>
    </source>
</reference>
<dbReference type="OrthoDB" id="428177at2759"/>
<accession>A0A8H4T2P4</accession>
<organism evidence="2 3">
    <name type="scientific">Fusarium sarcochroum</name>
    <dbReference type="NCBI Taxonomy" id="1208366"/>
    <lineage>
        <taxon>Eukaryota</taxon>
        <taxon>Fungi</taxon>
        <taxon>Dikarya</taxon>
        <taxon>Ascomycota</taxon>
        <taxon>Pezizomycotina</taxon>
        <taxon>Sordariomycetes</taxon>
        <taxon>Hypocreomycetidae</taxon>
        <taxon>Hypocreales</taxon>
        <taxon>Nectriaceae</taxon>
        <taxon>Fusarium</taxon>
        <taxon>Fusarium lateritium species complex</taxon>
    </lineage>
</organism>
<dbReference type="EMBL" id="JABEXW010000979">
    <property type="protein sequence ID" value="KAF4950181.1"/>
    <property type="molecule type" value="Genomic_DNA"/>
</dbReference>
<feature type="chain" id="PRO_5034458577" evidence="1">
    <location>
        <begin position="21"/>
        <end position="258"/>
    </location>
</feature>